<accession>A0A1I5XK33</accession>
<keyword evidence="3" id="KW-1185">Reference proteome</keyword>
<evidence type="ECO:0000313" key="3">
    <source>
        <dbReference type="Proteomes" id="UP000183413"/>
    </source>
</evidence>
<reference evidence="2 3" key="1">
    <citation type="submission" date="2016-10" db="EMBL/GenBank/DDBJ databases">
        <authorList>
            <person name="de Groot N.N."/>
        </authorList>
    </citation>
    <scope>NUCLEOTIDE SEQUENCE [LARGE SCALE GENOMIC DNA]</scope>
    <source>
        <strain evidence="2 3">DSM 43067</strain>
    </source>
</reference>
<dbReference type="GO" id="GO:0016740">
    <property type="term" value="F:transferase activity"/>
    <property type="evidence" value="ECO:0007669"/>
    <property type="project" value="UniProtKB-KW"/>
</dbReference>
<dbReference type="AlphaFoldDB" id="A0A1I5XK33"/>
<sequence>MSDPPVRTRTYLVHARPRMMFHLGHLKMLNYLYRLLVEGHDVIILLIPYDEHESRNRTIRIRLNEEIELTKGFYQNYLGFDRPRLRVLSTSELDLARDRMIEIQERYNALYTADSRAVRRLIDEQNRAWASPNILFVPKCLAAIEYLRPDELVCGRKHRAIAECFDEVLHDLGIEVPFQTFEDFPDLFMEAGMDRTDSVNSFIDINDNEDFVSHKLSLLRSRPTLRSDWLQEFKEHILEPAPERVREGLNRMHRSESELQMALTKVLANVRAMIPYSLDDGDGDVEIAWRWEIGSNFSWHERRRIERIARQLFLGENSKKIVLYREFRGGKSGATVLEAREYEEPNELRVSNVSILKIGPEYDVRKERRNYERFVRNRATAAFMTIKRTGGSVDGLAGIVYQDAQHYLGIRRQERIDDISALFRPVHDDFELARARLDRLLEAHLHEVLYKHGTRVDAGSLRTYINEFLPAEYRVEVARYDRAGNAIASRPGESAEAPLSVEVDIAEVDIGRRVARAYTCDDHRKLDIFLSGGNEILLNEVTPGRRLHLEGRVLAGRREFYDSLLDRLKVPRSGHLLEIGGVRIPDPAARTEEFLEDEHYSFVLSPIHGDLHAGNVLFGGGGFGIIDYARMRERFPALYDIAYLFADLKSRLVADRFDMPTLAALERSLMDGDERGWMRRLVQRSRNRQHIRQLSLFEYKNLPEEIMFLGKPTTFYSLMGLILLGRLKFDVPEVEKRACLVLAHYAFERAR</sequence>
<dbReference type="EMBL" id="FOVH01000027">
    <property type="protein sequence ID" value="SFQ32308.1"/>
    <property type="molecule type" value="Genomic_DNA"/>
</dbReference>
<keyword evidence="2" id="KW-0808">Transferase</keyword>
<dbReference type="RefSeq" id="WP_075024697.1">
    <property type="nucleotide sequence ID" value="NZ_FOVH01000027.1"/>
</dbReference>
<organism evidence="2 3">
    <name type="scientific">Actinomadura madurae</name>
    <dbReference type="NCBI Taxonomy" id="1993"/>
    <lineage>
        <taxon>Bacteria</taxon>
        <taxon>Bacillati</taxon>
        <taxon>Actinomycetota</taxon>
        <taxon>Actinomycetes</taxon>
        <taxon>Streptosporangiales</taxon>
        <taxon>Thermomonosporaceae</taxon>
        <taxon>Actinomadura</taxon>
    </lineage>
</organism>
<name>A0A1I5XK33_9ACTN</name>
<dbReference type="SUPFAM" id="SSF56112">
    <property type="entry name" value="Protein kinase-like (PK-like)"/>
    <property type="match status" value="1"/>
</dbReference>
<dbReference type="InParanoid" id="A0A1I5XK33"/>
<dbReference type="Proteomes" id="UP000183413">
    <property type="component" value="Unassembled WGS sequence"/>
</dbReference>
<evidence type="ECO:0000313" key="2">
    <source>
        <dbReference type="EMBL" id="SFQ32308.1"/>
    </source>
</evidence>
<feature type="domain" description="Ternary complex associated" evidence="1">
    <location>
        <begin position="320"/>
        <end position="673"/>
    </location>
</feature>
<dbReference type="STRING" id="1993.SAMN04489713_12758"/>
<proteinExistence type="predicted"/>
<dbReference type="InterPro" id="IPR011009">
    <property type="entry name" value="Kinase-like_dom_sf"/>
</dbReference>
<protein>
    <submittedName>
        <fullName evidence="2">Phosphotransferase enzyme family protein</fullName>
    </submittedName>
</protein>
<gene>
    <name evidence="2" type="ORF">SAMN04489713_12758</name>
</gene>
<dbReference type="InterPro" id="IPR045544">
    <property type="entry name" value="TCAD9"/>
</dbReference>
<dbReference type="Pfam" id="PF19974">
    <property type="entry name" value="TCAD9"/>
    <property type="match status" value="1"/>
</dbReference>
<evidence type="ECO:0000259" key="1">
    <source>
        <dbReference type="Pfam" id="PF19974"/>
    </source>
</evidence>